<feature type="region of interest" description="Disordered" evidence="1">
    <location>
        <begin position="321"/>
        <end position="341"/>
    </location>
</feature>
<gene>
    <name evidence="2" type="ORF">HYH02_013163</name>
</gene>
<evidence type="ECO:0000256" key="1">
    <source>
        <dbReference type="SAM" id="MobiDB-lite"/>
    </source>
</evidence>
<evidence type="ECO:0000313" key="3">
    <source>
        <dbReference type="Proteomes" id="UP000613740"/>
    </source>
</evidence>
<feature type="region of interest" description="Disordered" evidence="1">
    <location>
        <begin position="661"/>
        <end position="688"/>
    </location>
</feature>
<organism evidence="2 3">
    <name type="scientific">Chlamydomonas schloesseri</name>
    <dbReference type="NCBI Taxonomy" id="2026947"/>
    <lineage>
        <taxon>Eukaryota</taxon>
        <taxon>Viridiplantae</taxon>
        <taxon>Chlorophyta</taxon>
        <taxon>core chlorophytes</taxon>
        <taxon>Chlorophyceae</taxon>
        <taxon>CS clade</taxon>
        <taxon>Chlamydomonadales</taxon>
        <taxon>Chlamydomonadaceae</taxon>
        <taxon>Chlamydomonas</taxon>
    </lineage>
</organism>
<proteinExistence type="predicted"/>
<feature type="compositionally biased region" description="Gly residues" evidence="1">
    <location>
        <begin position="661"/>
        <end position="672"/>
    </location>
</feature>
<dbReference type="OrthoDB" id="549998at2759"/>
<feature type="compositionally biased region" description="Low complexity" evidence="1">
    <location>
        <begin position="711"/>
        <end position="721"/>
    </location>
</feature>
<feature type="compositionally biased region" description="Low complexity" evidence="1">
    <location>
        <begin position="673"/>
        <end position="688"/>
    </location>
</feature>
<reference evidence="2" key="1">
    <citation type="journal article" date="2020" name="bioRxiv">
        <title>Comparative genomics of Chlamydomonas.</title>
        <authorList>
            <person name="Craig R.J."/>
            <person name="Hasan A.R."/>
            <person name="Ness R.W."/>
            <person name="Keightley P.D."/>
        </authorList>
    </citation>
    <scope>NUCLEOTIDE SEQUENCE</scope>
    <source>
        <strain evidence="2">CCAP 11/173</strain>
    </source>
</reference>
<feature type="region of interest" description="Disordered" evidence="1">
    <location>
        <begin position="516"/>
        <end position="543"/>
    </location>
</feature>
<feature type="region of interest" description="Disordered" evidence="1">
    <location>
        <begin position="354"/>
        <end position="452"/>
    </location>
</feature>
<feature type="region of interest" description="Disordered" evidence="1">
    <location>
        <begin position="118"/>
        <end position="150"/>
    </location>
</feature>
<dbReference type="AlphaFoldDB" id="A0A835T586"/>
<feature type="compositionally biased region" description="Low complexity" evidence="1">
    <location>
        <begin position="437"/>
        <end position="447"/>
    </location>
</feature>
<feature type="region of interest" description="Disordered" evidence="1">
    <location>
        <begin position="824"/>
        <end position="846"/>
    </location>
</feature>
<feature type="region of interest" description="Disordered" evidence="1">
    <location>
        <begin position="709"/>
        <end position="731"/>
    </location>
</feature>
<sequence>MARIEHGTSMHYQSRHDRNFQAVPTMARVQFGTEADQGVAMNSDGVMPDEPTELALDVPKNFSIKHASHKFGSVLAGNAIFASSKDADANDGGCGDSTPATPSNRWHVAPFPIRIAIEEPGHEGGGSGSGTAASPSGGAARSKGQAGGTRSVTQLPLAGLAEANRHHGGAAAAAAAGLDGADGGGEGSVEEQEPAGPHSDLVDRAEEALNTARSNRNRRGSLDDGTGADPGSSSFNRPPEPVYAKSATKFVANLAAAADGSDGGGGGAVVGRRKHVDVNSRDAWVAAAAAAGVQVSGGSFSSAAGTGGCGLRAPPARRASQVSYGDGAGAAGHAPGEGQHVTSDAVPAGARFMVPAPPPPRTASRGLGAVSSNSRRSSVVGEPVPGVDLLGGGSGSIPSGSHSRLLSRGPSALSMTIPEPAAGPVARDLEHGHSWKQQQHQPHQQQQRSEATYGGAGIIGGISTEQEAAQALGLLAKVAHTDLRPAAPQLWAVDPSQAPGVAALSAAAAASATGGAGAVPSKAAAPPAARHSPSRTPSSAAISVSRRLSSSALGLLGIRVHRSTLDGDAEPASSAGSVTSAAGVGGGAGDVASGAHSRIAARRSSITDGLGGPSGGAGQDEDAEFLAAQAAALAEFGGALRTGTSRTSLLSGGLAPAGLGAPAGGPVGGPLRGGPAAPRAPRGAPPRNASCIGTMSTTMAMPGGGGGDGSCAGAAADAPRPAARRRGSIDESLLIQQRGGGSVMDGRRRSMEEAQQMSRVVPATACAAAALAAGSGSAVSHGQLSSGMLPAVGSGYVGSVSSSQQRLPSILSAPAPAEGSHYAGAGRASLGGGGGAGSTSSSQARLQQQLLLQAQHSSSHQLHHYPGHCNLVTPDPNAILPGHHNPYANKGVIAFGGGGDDAVEAAAAAAHARHERFAHLPTPAALPHDASAAVAMRGGGGGGGVLAAPPPAAPVAGGRRLSASFISAYAGLGGDASGGGGSHMTRESLNPLADVTPADLGAINSNGVSGGGGAAARVSVGGNRRSSGEFQRPHAPPPTQPHGSLATHVGAQYGMHHASDGGGSGIAAEAAAGGDLGSGDGGAGAAGAVEGEGVLRKLRGAFSGLLHKGDSKGHGQSRSDY</sequence>
<feature type="region of interest" description="Disordered" evidence="1">
    <location>
        <begin position="1004"/>
        <end position="1046"/>
    </location>
</feature>
<evidence type="ECO:0000313" key="2">
    <source>
        <dbReference type="EMBL" id="KAG2431945.1"/>
    </source>
</evidence>
<feature type="compositionally biased region" description="Low complexity" evidence="1">
    <location>
        <begin position="1015"/>
        <end position="1025"/>
    </location>
</feature>
<accession>A0A835T586</accession>
<feature type="region of interest" description="Disordered" evidence="1">
    <location>
        <begin position="87"/>
        <end position="106"/>
    </location>
</feature>
<keyword evidence="3" id="KW-1185">Reference proteome</keyword>
<dbReference type="Proteomes" id="UP000613740">
    <property type="component" value="Unassembled WGS sequence"/>
</dbReference>
<name>A0A835T586_9CHLO</name>
<feature type="region of interest" description="Disordered" evidence="1">
    <location>
        <begin position="566"/>
        <end position="596"/>
    </location>
</feature>
<protein>
    <submittedName>
        <fullName evidence="2">Uncharacterized protein</fullName>
    </submittedName>
</protein>
<feature type="compositionally biased region" description="Low complexity" evidence="1">
    <location>
        <begin position="130"/>
        <end position="144"/>
    </location>
</feature>
<comment type="caution">
    <text evidence="2">The sequence shown here is derived from an EMBL/GenBank/DDBJ whole genome shotgun (WGS) entry which is preliminary data.</text>
</comment>
<feature type="region of interest" description="Disordered" evidence="1">
    <location>
        <begin position="171"/>
        <end position="241"/>
    </location>
</feature>
<feature type="compositionally biased region" description="Low complexity" evidence="1">
    <location>
        <begin position="370"/>
        <end position="380"/>
    </location>
</feature>
<dbReference type="EMBL" id="JAEHOD010000070">
    <property type="protein sequence ID" value="KAG2431945.1"/>
    <property type="molecule type" value="Genomic_DNA"/>
</dbReference>
<feature type="compositionally biased region" description="Low complexity" evidence="1">
    <location>
        <begin position="572"/>
        <end position="582"/>
    </location>
</feature>